<accession>A0A0F9X2X0</accession>
<name>A0A0F9X2X0_9ZZZZ</name>
<dbReference type="AlphaFoldDB" id="A0A0F9X2X0"/>
<proteinExistence type="predicted"/>
<comment type="caution">
    <text evidence="1">The sequence shown here is derived from an EMBL/GenBank/DDBJ whole genome shotgun (WGS) entry which is preliminary data.</text>
</comment>
<reference evidence="1" key="1">
    <citation type="journal article" date="2015" name="Nature">
        <title>Complex archaea that bridge the gap between prokaryotes and eukaryotes.</title>
        <authorList>
            <person name="Spang A."/>
            <person name="Saw J.H."/>
            <person name="Jorgensen S.L."/>
            <person name="Zaremba-Niedzwiedzka K."/>
            <person name="Martijn J."/>
            <person name="Lind A.E."/>
            <person name="van Eijk R."/>
            <person name="Schleper C."/>
            <person name="Guy L."/>
            <person name="Ettema T.J."/>
        </authorList>
    </citation>
    <scope>NUCLEOTIDE SEQUENCE</scope>
</reference>
<sequence>MFIETEFQVHLTTLTTMFGSCPNDPGIYAEHLQDEIDSSTPEARAEIAALPYDEEEGDKTDRTTVFLRVGDLPGIHSHVMKGFFKSACGALWVVGGTFSSKVRAYKKRIDTLIFIEPQIIPLHPADNEIKNLTTYIDKTTGQVVCVRPLRAETAKGPRVALARSEVLPPGTELTFKMIIVGKVPKLWRETTKKTPLHEELLHEWLSYGRRHGLGSWRNAGWGQFTYEMKRLTPEPS</sequence>
<dbReference type="EMBL" id="LAZR01000155">
    <property type="protein sequence ID" value="KKN85808.1"/>
    <property type="molecule type" value="Genomic_DNA"/>
</dbReference>
<evidence type="ECO:0000313" key="1">
    <source>
        <dbReference type="EMBL" id="KKN85808.1"/>
    </source>
</evidence>
<organism evidence="1">
    <name type="scientific">marine sediment metagenome</name>
    <dbReference type="NCBI Taxonomy" id="412755"/>
    <lineage>
        <taxon>unclassified sequences</taxon>
        <taxon>metagenomes</taxon>
        <taxon>ecological metagenomes</taxon>
    </lineage>
</organism>
<protein>
    <submittedName>
        <fullName evidence="1">Uncharacterized protein</fullName>
    </submittedName>
</protein>
<gene>
    <name evidence="1" type="ORF">LCGC14_0276150</name>
</gene>